<evidence type="ECO:0000256" key="2">
    <source>
        <dbReference type="ARBA" id="ARBA00022448"/>
    </source>
</evidence>
<keyword evidence="2" id="KW-0813">Transport</keyword>
<feature type="transmembrane region" description="Helical" evidence="8">
    <location>
        <begin position="140"/>
        <end position="158"/>
    </location>
</feature>
<dbReference type="Proteomes" id="UP000053621">
    <property type="component" value="Unassembled WGS sequence"/>
</dbReference>
<dbReference type="AlphaFoldDB" id="A0A2P4NME3"/>
<feature type="domain" description="Tripartite ATP-independent periplasmic transporters DctQ component" evidence="9">
    <location>
        <begin position="31"/>
        <end position="166"/>
    </location>
</feature>
<organism evidence="10 11">
    <name type="scientific">Haloferax marisrubri</name>
    <dbReference type="NCBI Taxonomy" id="1544719"/>
    <lineage>
        <taxon>Archaea</taxon>
        <taxon>Methanobacteriati</taxon>
        <taxon>Methanobacteriota</taxon>
        <taxon>Stenosarchaea group</taxon>
        <taxon>Halobacteria</taxon>
        <taxon>Halobacteriales</taxon>
        <taxon>Haloferacaceae</taxon>
        <taxon>Haloferax</taxon>
    </lineage>
</organism>
<dbReference type="PANTHER" id="PTHR35011:SF2">
    <property type="entry name" value="2,3-DIKETO-L-GULONATE TRAP TRANSPORTER SMALL PERMEASE PROTEIN YIAM"/>
    <property type="match status" value="1"/>
</dbReference>
<name>A0A2P4NME3_9EURY</name>
<dbReference type="GO" id="GO:0022857">
    <property type="term" value="F:transmembrane transporter activity"/>
    <property type="evidence" value="ECO:0007669"/>
    <property type="project" value="TreeGrafter"/>
</dbReference>
<dbReference type="RefSeq" id="WP_058568049.1">
    <property type="nucleotide sequence ID" value="NZ_LOPW02000018.1"/>
</dbReference>
<dbReference type="InterPro" id="IPR007387">
    <property type="entry name" value="TRAP_DctQ"/>
</dbReference>
<dbReference type="EMBL" id="LOPW02000018">
    <property type="protein sequence ID" value="POG54294.1"/>
    <property type="molecule type" value="Genomic_DNA"/>
</dbReference>
<dbReference type="InterPro" id="IPR055348">
    <property type="entry name" value="DctQ"/>
</dbReference>
<accession>A0A2P4NME3</accession>
<dbReference type="Pfam" id="PF04290">
    <property type="entry name" value="DctQ"/>
    <property type="match status" value="1"/>
</dbReference>
<feature type="transmembrane region" description="Helical" evidence="8">
    <location>
        <begin position="98"/>
        <end position="120"/>
    </location>
</feature>
<dbReference type="OrthoDB" id="286714at2157"/>
<keyword evidence="7 8" id="KW-0472">Membrane</keyword>
<keyword evidence="11" id="KW-1185">Reference proteome</keyword>
<evidence type="ECO:0000256" key="7">
    <source>
        <dbReference type="ARBA" id="ARBA00023136"/>
    </source>
</evidence>
<comment type="caution">
    <text evidence="10">The sequence shown here is derived from an EMBL/GenBank/DDBJ whole genome shotgun (WGS) entry which is preliminary data.</text>
</comment>
<dbReference type="GO" id="GO:0015740">
    <property type="term" value="P:C4-dicarboxylate transport"/>
    <property type="evidence" value="ECO:0007669"/>
    <property type="project" value="TreeGrafter"/>
</dbReference>
<keyword evidence="3" id="KW-1003">Cell membrane</keyword>
<gene>
    <name evidence="10" type="ORF">AUR65_016790</name>
</gene>
<protein>
    <recommendedName>
        <fullName evidence="9">Tripartite ATP-independent periplasmic transporters DctQ component domain-containing protein</fullName>
    </recommendedName>
</protein>
<evidence type="ECO:0000256" key="6">
    <source>
        <dbReference type="ARBA" id="ARBA00022989"/>
    </source>
</evidence>
<keyword evidence="4" id="KW-0997">Cell inner membrane</keyword>
<sequence length="187" mass="20502">MDIDQSINLEVENTLDAAFLYLATGLFGLTVVLTTAQVLVRQIPILSFININWSVPVARFTLIIMTFIGGAVVTRNQEHISIDMILDWVGNYYPRFRVVVATIADAIVIGFLTIALYGAYLSTVSNWTTSVGAVQGITSGHLYLGIGVGLAGMLIYEVQHFVNMIRALLDGSARTELFEKDEVVDDV</sequence>
<reference evidence="10" key="1">
    <citation type="submission" date="2017-08" db="EMBL/GenBank/DDBJ databases">
        <title>Haloferax marisrubri sp. nov., isolated from the Discovery deep brine-seawater interface in the Red Sea.</title>
        <authorList>
            <person name="Zhang G."/>
            <person name="Stingl U."/>
        </authorList>
    </citation>
    <scope>NUCLEOTIDE SEQUENCE [LARGE SCALE GENOMIC DNA]</scope>
    <source>
        <strain evidence="10">SB3</strain>
    </source>
</reference>
<evidence type="ECO:0000256" key="8">
    <source>
        <dbReference type="SAM" id="Phobius"/>
    </source>
</evidence>
<comment type="subcellular location">
    <subcellularLocation>
        <location evidence="1">Cell inner membrane</location>
        <topology evidence="1">Multi-pass membrane protein</topology>
    </subcellularLocation>
</comment>
<evidence type="ECO:0000313" key="11">
    <source>
        <dbReference type="Proteomes" id="UP000053621"/>
    </source>
</evidence>
<evidence type="ECO:0000256" key="3">
    <source>
        <dbReference type="ARBA" id="ARBA00022475"/>
    </source>
</evidence>
<dbReference type="PANTHER" id="PTHR35011">
    <property type="entry name" value="2,3-DIKETO-L-GULONATE TRAP TRANSPORTER SMALL PERMEASE PROTEIN YIAM"/>
    <property type="match status" value="1"/>
</dbReference>
<evidence type="ECO:0000313" key="10">
    <source>
        <dbReference type="EMBL" id="POG54294.1"/>
    </source>
</evidence>
<keyword evidence="6 8" id="KW-1133">Transmembrane helix</keyword>
<evidence type="ECO:0000256" key="5">
    <source>
        <dbReference type="ARBA" id="ARBA00022692"/>
    </source>
</evidence>
<proteinExistence type="predicted"/>
<evidence type="ECO:0000256" key="1">
    <source>
        <dbReference type="ARBA" id="ARBA00004429"/>
    </source>
</evidence>
<dbReference type="GO" id="GO:0005886">
    <property type="term" value="C:plasma membrane"/>
    <property type="evidence" value="ECO:0007669"/>
    <property type="project" value="UniProtKB-SubCell"/>
</dbReference>
<feature type="transmembrane region" description="Helical" evidence="8">
    <location>
        <begin position="18"/>
        <end position="40"/>
    </location>
</feature>
<evidence type="ECO:0000256" key="4">
    <source>
        <dbReference type="ARBA" id="ARBA00022519"/>
    </source>
</evidence>
<evidence type="ECO:0000259" key="9">
    <source>
        <dbReference type="Pfam" id="PF04290"/>
    </source>
</evidence>
<keyword evidence="5 8" id="KW-0812">Transmembrane</keyword>